<comment type="subcellular location">
    <subcellularLocation>
        <location evidence="1">Secreted</location>
    </subcellularLocation>
</comment>
<keyword evidence="4 9" id="KW-0349">Heme</keyword>
<dbReference type="AlphaFoldDB" id="A0A6J2TL79"/>
<dbReference type="RefSeq" id="XP_030375898.1">
    <property type="nucleotide sequence ID" value="XM_030520038.1"/>
</dbReference>
<gene>
    <name evidence="12" type="primary">LOC115625124</name>
</gene>
<feature type="binding site" description="axial binding residue" evidence="9">
    <location>
        <position position="579"/>
    </location>
    <ligand>
        <name>heme b</name>
        <dbReference type="ChEBI" id="CHEBI:60344"/>
    </ligand>
    <ligandPart>
        <name>Fe</name>
        <dbReference type="ChEBI" id="CHEBI:18248"/>
    </ligandPart>
</feature>
<dbReference type="GO" id="GO:0006979">
    <property type="term" value="P:response to oxidative stress"/>
    <property type="evidence" value="ECO:0007669"/>
    <property type="project" value="InterPro"/>
</dbReference>
<evidence type="ECO:0000313" key="12">
    <source>
        <dbReference type="RefSeq" id="XP_030375898.1"/>
    </source>
</evidence>
<evidence type="ECO:0000256" key="6">
    <source>
        <dbReference type="ARBA" id="ARBA00023002"/>
    </source>
</evidence>
<dbReference type="GO" id="GO:0046872">
    <property type="term" value="F:metal ion binding"/>
    <property type="evidence" value="ECO:0007669"/>
    <property type="project" value="UniProtKB-KW"/>
</dbReference>
<evidence type="ECO:0000256" key="5">
    <source>
        <dbReference type="ARBA" id="ARBA00022729"/>
    </source>
</evidence>
<dbReference type="InterPro" id="IPR037120">
    <property type="entry name" value="Haem_peroxidase_sf_animal"/>
</dbReference>
<dbReference type="PRINTS" id="PR00457">
    <property type="entry name" value="ANPEROXIDASE"/>
</dbReference>
<evidence type="ECO:0000256" key="7">
    <source>
        <dbReference type="ARBA" id="ARBA00023004"/>
    </source>
</evidence>
<proteinExistence type="predicted"/>
<dbReference type="GeneID" id="115625124"/>
<dbReference type="GO" id="GO:0020037">
    <property type="term" value="F:heme binding"/>
    <property type="evidence" value="ECO:0007669"/>
    <property type="project" value="InterPro"/>
</dbReference>
<dbReference type="PANTHER" id="PTHR11475:SF4">
    <property type="entry name" value="CHORION PEROXIDASE"/>
    <property type="match status" value="1"/>
</dbReference>
<evidence type="ECO:0000256" key="8">
    <source>
        <dbReference type="ARBA" id="ARBA00023180"/>
    </source>
</evidence>
<dbReference type="CDD" id="cd09823">
    <property type="entry name" value="peroxinectin_like"/>
    <property type="match status" value="1"/>
</dbReference>
<evidence type="ECO:0000256" key="9">
    <source>
        <dbReference type="PIRSR" id="PIRSR619791-2"/>
    </source>
</evidence>
<feature type="region of interest" description="Disordered" evidence="10">
    <location>
        <begin position="35"/>
        <end position="64"/>
    </location>
</feature>
<dbReference type="Gene3D" id="1.10.640.10">
    <property type="entry name" value="Haem peroxidase domain superfamily, animal type"/>
    <property type="match status" value="1"/>
</dbReference>
<keyword evidence="2" id="KW-0964">Secreted</keyword>
<evidence type="ECO:0000256" key="2">
    <source>
        <dbReference type="ARBA" id="ARBA00022525"/>
    </source>
</evidence>
<reference evidence="12" key="1">
    <citation type="submission" date="2025-08" db="UniProtKB">
        <authorList>
            <consortium name="RefSeq"/>
        </authorList>
    </citation>
    <scope>IDENTIFICATION</scope>
    <source>
        <strain evidence="12">11010-0011.00</strain>
        <tissue evidence="12">Whole body</tissue>
    </source>
</reference>
<keyword evidence="9" id="KW-0479">Metal-binding</keyword>
<evidence type="ECO:0000313" key="11">
    <source>
        <dbReference type="Proteomes" id="UP000504634"/>
    </source>
</evidence>
<dbReference type="GO" id="GO:0022412">
    <property type="term" value="P:cellular process involved in reproduction in multicellular organism"/>
    <property type="evidence" value="ECO:0007669"/>
    <property type="project" value="UniProtKB-ARBA"/>
</dbReference>
<keyword evidence="3 12" id="KW-0575">Peroxidase</keyword>
<keyword evidence="7 9" id="KW-0408">Iron</keyword>
<dbReference type="GO" id="GO:0005576">
    <property type="term" value="C:extracellular region"/>
    <property type="evidence" value="ECO:0007669"/>
    <property type="project" value="UniProtKB-SubCell"/>
</dbReference>
<keyword evidence="6" id="KW-0560">Oxidoreductase</keyword>
<evidence type="ECO:0000256" key="1">
    <source>
        <dbReference type="ARBA" id="ARBA00004613"/>
    </source>
</evidence>
<dbReference type="SUPFAM" id="SSF48113">
    <property type="entry name" value="Heme-dependent peroxidases"/>
    <property type="match status" value="1"/>
</dbReference>
<dbReference type="FunFam" id="1.10.640.10:FF:000003">
    <property type="entry name" value="chorion peroxidase"/>
    <property type="match status" value="1"/>
</dbReference>
<feature type="compositionally biased region" description="Polar residues" evidence="10">
    <location>
        <begin position="35"/>
        <end position="51"/>
    </location>
</feature>
<protein>
    <submittedName>
        <fullName evidence="12">Chorion peroxidase</fullName>
    </submittedName>
</protein>
<dbReference type="PANTHER" id="PTHR11475">
    <property type="entry name" value="OXIDASE/PEROXIDASE"/>
    <property type="match status" value="1"/>
</dbReference>
<organism evidence="11 12">
    <name type="scientific">Drosophila lebanonensis</name>
    <name type="common">Fruit fly</name>
    <name type="synonym">Scaptodrosophila lebanonensis</name>
    <dbReference type="NCBI Taxonomy" id="7225"/>
    <lineage>
        <taxon>Eukaryota</taxon>
        <taxon>Metazoa</taxon>
        <taxon>Ecdysozoa</taxon>
        <taxon>Arthropoda</taxon>
        <taxon>Hexapoda</taxon>
        <taxon>Insecta</taxon>
        <taxon>Pterygota</taxon>
        <taxon>Neoptera</taxon>
        <taxon>Endopterygota</taxon>
        <taxon>Diptera</taxon>
        <taxon>Brachycera</taxon>
        <taxon>Muscomorpha</taxon>
        <taxon>Ephydroidea</taxon>
        <taxon>Drosophilidae</taxon>
        <taxon>Scaptodrosophila</taxon>
    </lineage>
</organism>
<evidence type="ECO:0000256" key="3">
    <source>
        <dbReference type="ARBA" id="ARBA00022559"/>
    </source>
</evidence>
<dbReference type="OrthoDB" id="823504at2759"/>
<keyword evidence="5" id="KW-0732">Signal</keyword>
<dbReference type="CTD" id="42131"/>
<sequence>MFRVSIYVVLILHIVLVTQISLRVAAFSLRQNDLTSENNESGRTHVHTTPASKPLLPPEDGGMSHHDMPPISGLLRKCAPCPDTVLCVPQIQCPAHVRMHDHEKPQICDLPGDKFGYCCTSGQNHTVSNQNKARRSTLPLILPVDVLEEARKNFKHLMQDIAQIPVHPGQPDFTHGIMFHSTPQEDLHQQQLSNNALQQVITSQVFSKKEHVPVDDFITNNVHVKFTKTPLGRHCGPPPICRNINDTYRSFDGTCNNPLPHRSLWGAAGQPMERLLPPAYEDGIWMPRMHSTDGSHLVSAREVSRALLSDIDRPHSKYNLLLMQFGQLLAHDISQTASVRLENGELVQCCTPGGLSHLPPHQTHFACMPISVSPDDEFYGSFGVRCLNFVRLGLVPSPDCQLSYGKQRSKVTHFVDASPVYGSNEQMAQSLRTFHGGRLSMFDDFGRQLLPLTRDRKACDSDEPGKTCFKSGDGRTNQIVSLITLHILLAREHNRVADALAILNPSASDEWLFQEARRIVIAEMQHITYNEYLPAIIGPMAMKRFRLVPQHHGYAQGYNIDINPAITNEFSGAAFRMGHSTVDGKFRIHRSQKSNIDEVINIPDVMFNPSRMRKQEFYDDMLRTLYTQPMQSVDSFITQGLSRFLFHGHSPFGLDLAAINIQRGRDQGLRSYNDYLEVMGQRKLQSFGQLPSEVGAKLARVYHTTDDIDLWVGGLLEKPVENGCVGNTFAEIIADQFARFKQGDRYFYEYNSTVNPGAFNLTQLHELRKVTMARLVCDNADHLTLNSVPLAAFVRPDFAGNSMIRCDDPNLPVVNLNAWRV</sequence>
<keyword evidence="11" id="KW-1185">Reference proteome</keyword>
<dbReference type="Proteomes" id="UP000504634">
    <property type="component" value="Unplaced"/>
</dbReference>
<dbReference type="GO" id="GO:0004601">
    <property type="term" value="F:peroxidase activity"/>
    <property type="evidence" value="ECO:0007669"/>
    <property type="project" value="UniProtKB-KW"/>
</dbReference>
<dbReference type="InterPro" id="IPR010255">
    <property type="entry name" value="Haem_peroxidase_sf"/>
</dbReference>
<accession>A0A6J2TL79</accession>
<evidence type="ECO:0000256" key="4">
    <source>
        <dbReference type="ARBA" id="ARBA00022617"/>
    </source>
</evidence>
<keyword evidence="8" id="KW-0325">Glycoprotein</keyword>
<name>A0A6J2TL79_DROLE</name>
<dbReference type="Pfam" id="PF03098">
    <property type="entry name" value="An_peroxidase"/>
    <property type="match status" value="1"/>
</dbReference>
<evidence type="ECO:0000256" key="10">
    <source>
        <dbReference type="SAM" id="MobiDB-lite"/>
    </source>
</evidence>
<dbReference type="PROSITE" id="PS50292">
    <property type="entry name" value="PEROXIDASE_3"/>
    <property type="match status" value="1"/>
</dbReference>
<dbReference type="InterPro" id="IPR019791">
    <property type="entry name" value="Haem_peroxidase_animal"/>
</dbReference>